<dbReference type="CDD" id="cd00377">
    <property type="entry name" value="ICL_PEPM"/>
    <property type="match status" value="1"/>
</dbReference>
<dbReference type="RefSeq" id="WP_211971567.1">
    <property type="nucleotide sequence ID" value="NZ_CBFHAM010000015.1"/>
</dbReference>
<accession>A0ABS5IU81</accession>
<name>A0ABS5IU81_9BACT</name>
<dbReference type="SUPFAM" id="SSF51621">
    <property type="entry name" value="Phosphoenolpyruvate/pyruvate domain"/>
    <property type="match status" value="1"/>
</dbReference>
<keyword evidence="2" id="KW-1185">Reference proteome</keyword>
<gene>
    <name evidence="1" type="ORF">KE626_03965</name>
</gene>
<dbReference type="InterPro" id="IPR039556">
    <property type="entry name" value="ICL/PEPM"/>
</dbReference>
<dbReference type="EMBL" id="JAGTXB010000001">
    <property type="protein sequence ID" value="MBS0026461.1"/>
    <property type="molecule type" value="Genomic_DNA"/>
</dbReference>
<dbReference type="PANTHER" id="PTHR42905:SF16">
    <property type="entry name" value="CARBOXYPHOSPHONOENOLPYRUVATE PHOSPHONOMUTASE-LIKE PROTEIN (AFU_ORTHOLOGUE AFUA_5G07230)"/>
    <property type="match status" value="1"/>
</dbReference>
<dbReference type="PANTHER" id="PTHR42905">
    <property type="entry name" value="PHOSPHOENOLPYRUVATE CARBOXYLASE"/>
    <property type="match status" value="1"/>
</dbReference>
<dbReference type="Proteomes" id="UP000676386">
    <property type="component" value="Unassembled WGS sequence"/>
</dbReference>
<evidence type="ECO:0000313" key="2">
    <source>
        <dbReference type="Proteomes" id="UP000676386"/>
    </source>
</evidence>
<evidence type="ECO:0000313" key="1">
    <source>
        <dbReference type="EMBL" id="MBS0026461.1"/>
    </source>
</evidence>
<comment type="caution">
    <text evidence="1">The sequence shown here is derived from an EMBL/GenBank/DDBJ whole genome shotgun (WGS) entry which is preliminary data.</text>
</comment>
<dbReference type="InterPro" id="IPR040442">
    <property type="entry name" value="Pyrv_kinase-like_dom_sf"/>
</dbReference>
<dbReference type="GO" id="GO:0016829">
    <property type="term" value="F:lyase activity"/>
    <property type="evidence" value="ECO:0007669"/>
    <property type="project" value="UniProtKB-KW"/>
</dbReference>
<protein>
    <submittedName>
        <fullName evidence="1">Isocitrate lyase/phosphoenolpyruvate mutase family protein</fullName>
    </submittedName>
</protein>
<sequence>MSSKFDTFRALHQSDNLFVLPNAWDARSALLFQEQQFPAVATSSAAVAGSLGYEDGEGMPFHEYLFVIKRILSTVQIPVSVDMEMGYGASDEEILHNVRTLAKLGIAGINLEDSLINTSGRVLKDADAFARTIAFLKHNLLHEKLQIFINVRCDTFILDVNNKQEETIHRIKKYEMAGADGIFLPCISAEDDIELAVSHSPLPLNVMCIPGLPGFDTLNKLGVKRASMGPFFFSKVYDNAIHLSREIVTGKSFSPVI</sequence>
<keyword evidence="1" id="KW-0456">Lyase</keyword>
<organism evidence="1 2">
    <name type="scientific">Chitinophaga hostae</name>
    <dbReference type="NCBI Taxonomy" id="2831022"/>
    <lineage>
        <taxon>Bacteria</taxon>
        <taxon>Pseudomonadati</taxon>
        <taxon>Bacteroidota</taxon>
        <taxon>Chitinophagia</taxon>
        <taxon>Chitinophagales</taxon>
        <taxon>Chitinophagaceae</taxon>
        <taxon>Chitinophaga</taxon>
    </lineage>
</organism>
<proteinExistence type="predicted"/>
<dbReference type="InterPro" id="IPR015813">
    <property type="entry name" value="Pyrv/PenolPyrv_kinase-like_dom"/>
</dbReference>
<dbReference type="Pfam" id="PF13714">
    <property type="entry name" value="PEP_mutase"/>
    <property type="match status" value="1"/>
</dbReference>
<reference evidence="1 2" key="1">
    <citation type="submission" date="2021-04" db="EMBL/GenBank/DDBJ databases">
        <title>Chitinophaga sp. nov., isolated from the rhizosphere soil.</title>
        <authorList>
            <person name="He S."/>
        </authorList>
    </citation>
    <scope>NUCLEOTIDE SEQUENCE [LARGE SCALE GENOMIC DNA]</scope>
    <source>
        <strain evidence="1 2">2R12</strain>
    </source>
</reference>
<dbReference type="Gene3D" id="3.20.20.60">
    <property type="entry name" value="Phosphoenolpyruvate-binding domains"/>
    <property type="match status" value="1"/>
</dbReference>